<dbReference type="Proteomes" id="UP000321379">
    <property type="component" value="Unassembled WGS sequence"/>
</dbReference>
<protein>
    <recommendedName>
        <fullName evidence="1">Streptomycin biosynthesis protein StrF domain-containing protein</fullName>
    </recommendedName>
</protein>
<dbReference type="Gene3D" id="3.90.550.10">
    <property type="entry name" value="Spore Coat Polysaccharide Biosynthesis Protein SpsA, Chain A"/>
    <property type="match status" value="1"/>
</dbReference>
<organism evidence="2 3">
    <name type="scientific">Lacisediminihabitans profunda</name>
    <dbReference type="NCBI Taxonomy" id="2594790"/>
    <lineage>
        <taxon>Bacteria</taxon>
        <taxon>Bacillati</taxon>
        <taxon>Actinomycetota</taxon>
        <taxon>Actinomycetes</taxon>
        <taxon>Micrococcales</taxon>
        <taxon>Microbacteriaceae</taxon>
        <taxon>Lacisediminihabitans</taxon>
    </lineage>
</organism>
<comment type="caution">
    <text evidence="2">The sequence shown here is derived from an EMBL/GenBank/DDBJ whole genome shotgun (WGS) entry which is preliminary data.</text>
</comment>
<dbReference type="SUPFAM" id="SSF53448">
    <property type="entry name" value="Nucleotide-diphospho-sugar transferases"/>
    <property type="match status" value="1"/>
</dbReference>
<keyword evidence="3" id="KW-1185">Reference proteome</keyword>
<dbReference type="Pfam" id="PF13712">
    <property type="entry name" value="Glyco_tranf_2_5"/>
    <property type="match status" value="1"/>
</dbReference>
<dbReference type="RefSeq" id="WP_147783616.1">
    <property type="nucleotide sequence ID" value="NZ_VRMG01000007.1"/>
</dbReference>
<feature type="domain" description="Streptomycin biosynthesis protein StrF" evidence="1">
    <location>
        <begin position="13"/>
        <end position="181"/>
    </location>
</feature>
<evidence type="ECO:0000313" key="3">
    <source>
        <dbReference type="Proteomes" id="UP000321379"/>
    </source>
</evidence>
<accession>A0A5C8UPT0</accession>
<proteinExistence type="predicted"/>
<sequence>MNASTDSRIPVSIVCVFNDPDVLESCLARSVMAGIGDAPQTEFLPVDNRDGEFSTAGAALNHGARLARNAVIIFVHQDVVLHSIAELERAAGILVGQCEIGIIGAVGIDHRRHIVGRMRDRVVQIGESASVPRDVDSVDEVLFMIRRELVLSSPLSEDPFLAWHAYGVEYCARVRRAGMRATAMDLGLTHNSLTTNLDRLDLAHRKVGEYYPELLPLRTTCGTVYKGDGPGGLNRTLRRARGAAIWWGESWEALALGRQTRRPIVLADIRLVVDEAVRRGQKRGLRVVDVASAPETSVDGLVRFDRGYEVNAATISGARKFVEERSADEAVLVSGLHRHDLLQLRISRDTPHTIGLWRDTGLWVLVGIESKALAPLWATARSRPFAGVMPGRWISAWTD</sequence>
<dbReference type="EMBL" id="VRMG01000007">
    <property type="protein sequence ID" value="TXN30432.1"/>
    <property type="molecule type" value="Genomic_DNA"/>
</dbReference>
<dbReference type="InterPro" id="IPR059123">
    <property type="entry name" value="StrF_dom"/>
</dbReference>
<gene>
    <name evidence="2" type="ORF">FVP33_10590</name>
</gene>
<dbReference type="InterPro" id="IPR029044">
    <property type="entry name" value="Nucleotide-diphossugar_trans"/>
</dbReference>
<evidence type="ECO:0000313" key="2">
    <source>
        <dbReference type="EMBL" id="TXN30432.1"/>
    </source>
</evidence>
<dbReference type="AlphaFoldDB" id="A0A5C8UPT0"/>
<evidence type="ECO:0000259" key="1">
    <source>
        <dbReference type="Pfam" id="PF13712"/>
    </source>
</evidence>
<name>A0A5C8UPT0_9MICO</name>
<dbReference type="CDD" id="cd00761">
    <property type="entry name" value="Glyco_tranf_GTA_type"/>
    <property type="match status" value="1"/>
</dbReference>
<reference evidence="2 3" key="1">
    <citation type="submission" date="2019-08" db="EMBL/GenBank/DDBJ databases">
        <title>Bacterial whole genome sequence for Glaciihabitans sp. CHu50b-6-2.</title>
        <authorList>
            <person name="Jin L."/>
        </authorList>
    </citation>
    <scope>NUCLEOTIDE SEQUENCE [LARGE SCALE GENOMIC DNA]</scope>
    <source>
        <strain evidence="2 3">CHu50b-6-2</strain>
    </source>
</reference>